<reference evidence="9" key="1">
    <citation type="journal article" date="2019" name="Int. J. Syst. Evol. Microbiol.">
        <title>The Global Catalogue of Microorganisms (GCM) 10K type strain sequencing project: providing services to taxonomists for standard genome sequencing and annotation.</title>
        <authorList>
            <consortium name="The Broad Institute Genomics Platform"/>
            <consortium name="The Broad Institute Genome Sequencing Center for Infectious Disease"/>
            <person name="Wu L."/>
            <person name="Ma J."/>
        </authorList>
    </citation>
    <scope>NUCLEOTIDE SEQUENCE [LARGE SCALE GENOMIC DNA]</scope>
    <source>
        <strain evidence="9">CCUG 62114</strain>
    </source>
</reference>
<comment type="function">
    <text evidence="5">Involved in formation and maintenance of cell shape.</text>
</comment>
<evidence type="ECO:0000259" key="7">
    <source>
        <dbReference type="Pfam" id="PF04085"/>
    </source>
</evidence>
<keyword evidence="9" id="KW-1185">Reference proteome</keyword>
<proteinExistence type="inferred from homology"/>
<dbReference type="Proteomes" id="UP001596997">
    <property type="component" value="Unassembled WGS sequence"/>
</dbReference>
<dbReference type="RefSeq" id="WP_377715870.1">
    <property type="nucleotide sequence ID" value="NZ_JBHTJM010000009.1"/>
</dbReference>
<name>A0ABW3I367_9FLAO</name>
<sequence length="269" mass="30539">MQQIITFLLRNKHGLFFLLLVTIGLSLTIQSHRYHKSKFIHAANDITGGVYESANQFNEYFNLKEYNERLLDENARLRKELSNYKISNTQAAPEKQPYNLIPAKVIENSYNKKRNLLLINKGKKHGIEPDMGVITMDGIIGITVNVNENFSTILSVLHPKSRISAQLAKTKHLGSLFWDGKETNTVQLEDISTVSKVQKGDTIVTGNYSIFPEGIHIGTVAKASLQQSKNHYDIDVQLFNDMTNIGYVYVIKNNSKKEIQKLLNQSENE</sequence>
<keyword evidence="6" id="KW-0175">Coiled coil</keyword>
<dbReference type="PANTHER" id="PTHR34138:SF1">
    <property type="entry name" value="CELL SHAPE-DETERMINING PROTEIN MREC"/>
    <property type="match status" value="1"/>
</dbReference>
<comment type="similarity">
    <text evidence="1 5">Belongs to the MreC family.</text>
</comment>
<dbReference type="EMBL" id="JBHTJM010000009">
    <property type="protein sequence ID" value="MFD0964321.1"/>
    <property type="molecule type" value="Genomic_DNA"/>
</dbReference>
<feature type="coiled-coil region" evidence="6">
    <location>
        <begin position="60"/>
        <end position="87"/>
    </location>
</feature>
<feature type="domain" description="Rod shape-determining protein MreC beta-barrel core" evidence="7">
    <location>
        <begin position="105"/>
        <end position="252"/>
    </location>
</feature>
<gene>
    <name evidence="8" type="primary">mreC</name>
    <name evidence="8" type="ORF">ACFQ1O_09920</name>
</gene>
<protein>
    <recommendedName>
        <fullName evidence="2 5">Cell shape-determining protein MreC</fullName>
    </recommendedName>
    <alternativeName>
        <fullName evidence="4 5">Cell shape protein MreC</fullName>
    </alternativeName>
</protein>
<evidence type="ECO:0000256" key="5">
    <source>
        <dbReference type="PIRNR" id="PIRNR038471"/>
    </source>
</evidence>
<organism evidence="8 9">
    <name type="scientific">Pseudofulvibacter geojedonensis</name>
    <dbReference type="NCBI Taxonomy" id="1123758"/>
    <lineage>
        <taxon>Bacteria</taxon>
        <taxon>Pseudomonadati</taxon>
        <taxon>Bacteroidota</taxon>
        <taxon>Flavobacteriia</taxon>
        <taxon>Flavobacteriales</taxon>
        <taxon>Flavobacteriaceae</taxon>
        <taxon>Pseudofulvibacter</taxon>
    </lineage>
</organism>
<dbReference type="InterPro" id="IPR007221">
    <property type="entry name" value="MreC"/>
</dbReference>
<dbReference type="Gene3D" id="2.40.10.340">
    <property type="entry name" value="Rod shape-determining protein MreC, domain 1"/>
    <property type="match status" value="1"/>
</dbReference>
<comment type="caution">
    <text evidence="8">The sequence shown here is derived from an EMBL/GenBank/DDBJ whole genome shotgun (WGS) entry which is preliminary data.</text>
</comment>
<dbReference type="Pfam" id="PF04085">
    <property type="entry name" value="MreC"/>
    <property type="match status" value="1"/>
</dbReference>
<evidence type="ECO:0000256" key="4">
    <source>
        <dbReference type="ARBA" id="ARBA00032089"/>
    </source>
</evidence>
<dbReference type="PIRSF" id="PIRSF038471">
    <property type="entry name" value="MreC"/>
    <property type="match status" value="1"/>
</dbReference>
<evidence type="ECO:0000256" key="1">
    <source>
        <dbReference type="ARBA" id="ARBA00009369"/>
    </source>
</evidence>
<keyword evidence="3 5" id="KW-0133">Cell shape</keyword>
<dbReference type="PANTHER" id="PTHR34138">
    <property type="entry name" value="CELL SHAPE-DETERMINING PROTEIN MREC"/>
    <property type="match status" value="1"/>
</dbReference>
<evidence type="ECO:0000256" key="3">
    <source>
        <dbReference type="ARBA" id="ARBA00022960"/>
    </source>
</evidence>
<dbReference type="InterPro" id="IPR042175">
    <property type="entry name" value="Cell/Rod_MreC_2"/>
</dbReference>
<evidence type="ECO:0000256" key="6">
    <source>
        <dbReference type="SAM" id="Coils"/>
    </source>
</evidence>
<dbReference type="NCBIfam" id="NF010532">
    <property type="entry name" value="PRK13922.9-3"/>
    <property type="match status" value="1"/>
</dbReference>
<evidence type="ECO:0000256" key="2">
    <source>
        <dbReference type="ARBA" id="ARBA00013855"/>
    </source>
</evidence>
<dbReference type="InterPro" id="IPR042177">
    <property type="entry name" value="Cell/Rod_1"/>
</dbReference>
<evidence type="ECO:0000313" key="8">
    <source>
        <dbReference type="EMBL" id="MFD0964321.1"/>
    </source>
</evidence>
<accession>A0ABW3I367</accession>
<evidence type="ECO:0000313" key="9">
    <source>
        <dbReference type="Proteomes" id="UP001596997"/>
    </source>
</evidence>
<dbReference type="InterPro" id="IPR055342">
    <property type="entry name" value="MreC_beta-barrel_core"/>
</dbReference>
<dbReference type="Gene3D" id="2.40.10.350">
    <property type="entry name" value="Rod shape-determining protein MreC, domain 2"/>
    <property type="match status" value="1"/>
</dbReference>